<dbReference type="GeneID" id="27678184"/>
<dbReference type="EMBL" id="JQFZ01000090">
    <property type="protein sequence ID" value="KGO59650.1"/>
    <property type="molecule type" value="Genomic_DNA"/>
</dbReference>
<dbReference type="OrthoDB" id="10436927at2759"/>
<dbReference type="Proteomes" id="UP000030143">
    <property type="component" value="Unassembled WGS sequence"/>
</dbReference>
<comment type="caution">
    <text evidence="1">The sequence shown here is derived from an EMBL/GenBank/DDBJ whole genome shotgun (WGS) entry which is preliminary data.</text>
</comment>
<gene>
    <name evidence="1" type="ORF">PEX2_054910</name>
</gene>
<dbReference type="RefSeq" id="XP_016600763.1">
    <property type="nucleotide sequence ID" value="XM_016742765.1"/>
</dbReference>
<dbReference type="VEuPathDB" id="FungiDB:PEXP_030020"/>
<reference evidence="1 2" key="1">
    <citation type="journal article" date="2015" name="Mol. Plant Microbe Interact.">
        <title>Genome, transcriptome, and functional analyses of Penicillium expansum provide new insights into secondary metabolism and pathogenicity.</title>
        <authorList>
            <person name="Ballester A.R."/>
            <person name="Marcet-Houben M."/>
            <person name="Levin E."/>
            <person name="Sela N."/>
            <person name="Selma-Lazaro C."/>
            <person name="Carmona L."/>
            <person name="Wisniewski M."/>
            <person name="Droby S."/>
            <person name="Gonzalez-Candelas L."/>
            <person name="Gabaldon T."/>
        </authorList>
    </citation>
    <scope>NUCLEOTIDE SEQUENCE [LARGE SCALE GENOMIC DNA]</scope>
    <source>
        <strain evidence="1 2">MD-8</strain>
    </source>
</reference>
<dbReference type="AlphaFoldDB" id="A0A0A2K5M0"/>
<organism evidence="1 2">
    <name type="scientific">Penicillium expansum</name>
    <name type="common">Blue mold rot fungus</name>
    <dbReference type="NCBI Taxonomy" id="27334"/>
    <lineage>
        <taxon>Eukaryota</taxon>
        <taxon>Fungi</taxon>
        <taxon>Dikarya</taxon>
        <taxon>Ascomycota</taxon>
        <taxon>Pezizomycotina</taxon>
        <taxon>Eurotiomycetes</taxon>
        <taxon>Eurotiomycetidae</taxon>
        <taxon>Eurotiales</taxon>
        <taxon>Aspergillaceae</taxon>
        <taxon>Penicillium</taxon>
    </lineage>
</organism>
<keyword evidence="2" id="KW-1185">Reference proteome</keyword>
<protein>
    <submittedName>
        <fullName evidence="1">Uncharacterized protein</fullName>
    </submittedName>
</protein>
<evidence type="ECO:0000313" key="2">
    <source>
        <dbReference type="Proteomes" id="UP000030143"/>
    </source>
</evidence>
<evidence type="ECO:0000313" key="1">
    <source>
        <dbReference type="EMBL" id="KGO59650.1"/>
    </source>
</evidence>
<sequence length="67" mass="7516">MEGEGNYFKACILRKARRVHVEANSKSGVYAIPSTIQLTFILRCLVSFCVGTMVICRSLRAFPYSVL</sequence>
<accession>A0A0A2K5M0</accession>
<dbReference type="HOGENOM" id="CLU_2813190_0_0_1"/>
<proteinExistence type="predicted"/>
<name>A0A0A2K5M0_PENEN</name>